<organism evidence="1 2">
    <name type="scientific">Marivirga salinarum</name>
    <dbReference type="NCBI Taxonomy" id="3059078"/>
    <lineage>
        <taxon>Bacteria</taxon>
        <taxon>Pseudomonadati</taxon>
        <taxon>Bacteroidota</taxon>
        <taxon>Cytophagia</taxon>
        <taxon>Cytophagales</taxon>
        <taxon>Marivirgaceae</taxon>
        <taxon>Marivirga</taxon>
    </lineage>
</organism>
<protein>
    <submittedName>
        <fullName evidence="1">DUF3037 domain-containing protein</fullName>
    </submittedName>
</protein>
<sequence length="281" mass="32456">MNDLFTYQILKYKSSIVAGEAVNVGVLFYFSKLNHFELVKGDLKRPKSIFPDFDSKLVNHYLDIIQNRIEKKKINFSKAPDEKSIQQYVHENILAVDAAGLVFDAPVKVTEGLDSIASTVSTYSQLLLPGTNTIQHTQITHNEKYLLSRYWDNIKHGYEGIEEKLTKNKIIETKTVSLSFDLAWRNGTLNHVKPLSFDLNKSKDIQNKASLYLGYLTQLADYAKVNKFRFDFLVSKPQNKQFIDDYWNALDILDYDKNAPKRIITEDKLDEYAKETIKDLK</sequence>
<gene>
    <name evidence="1" type="ORF">QYS49_34665</name>
</gene>
<dbReference type="EMBL" id="CP129971">
    <property type="protein sequence ID" value="WMN12802.1"/>
    <property type="molecule type" value="Genomic_DNA"/>
</dbReference>
<dbReference type="RefSeq" id="WP_308351109.1">
    <property type="nucleotide sequence ID" value="NZ_CP129971.1"/>
</dbReference>
<dbReference type="KEGG" id="msaa:QYS49_34665"/>
<dbReference type="InterPro" id="IPR021398">
    <property type="entry name" value="DUF3037"/>
</dbReference>
<evidence type="ECO:0000313" key="2">
    <source>
        <dbReference type="Proteomes" id="UP001230496"/>
    </source>
</evidence>
<name>A0AA51NCD6_9BACT</name>
<keyword evidence="2" id="KW-1185">Reference proteome</keyword>
<proteinExistence type="predicted"/>
<reference evidence="1 2" key="1">
    <citation type="submission" date="2023-08" db="EMBL/GenBank/DDBJ databases">
        <title>Comparative genomics and taxonomic characterization of three novel marine species of genus Marivirga.</title>
        <authorList>
            <person name="Muhammad N."/>
            <person name="Kim S.-G."/>
        </authorList>
    </citation>
    <scope>NUCLEOTIDE SEQUENCE [LARGE SCALE GENOMIC DNA]</scope>
    <source>
        <strain evidence="1 2">BDSF4-3</strain>
    </source>
</reference>
<evidence type="ECO:0000313" key="1">
    <source>
        <dbReference type="EMBL" id="WMN12802.1"/>
    </source>
</evidence>
<dbReference type="Proteomes" id="UP001230496">
    <property type="component" value="Chromosome"/>
</dbReference>
<accession>A0AA51NCD6</accession>
<dbReference type="Pfam" id="PF11236">
    <property type="entry name" value="DUF3037"/>
    <property type="match status" value="1"/>
</dbReference>
<dbReference type="AlphaFoldDB" id="A0AA51NCD6"/>